<feature type="domain" description="Low molecular weight protein antigen 6 PH" evidence="2">
    <location>
        <begin position="67"/>
        <end position="125"/>
    </location>
</feature>
<protein>
    <submittedName>
        <fullName evidence="3">PH domain-containing protein</fullName>
    </submittedName>
</protein>
<evidence type="ECO:0000313" key="4">
    <source>
        <dbReference type="Proteomes" id="UP001596052"/>
    </source>
</evidence>
<keyword evidence="4" id="KW-1185">Reference proteome</keyword>
<evidence type="ECO:0000313" key="3">
    <source>
        <dbReference type="EMBL" id="MFC5454891.1"/>
    </source>
</evidence>
<sequence length="147" mass="16728">MKSYRHSPIVHLIGPGFPIFMGWMIYRVSAEPVFRGGTEGRVAFAVVCTVLALFVGWLYWRTGLNRYQVTDEGLVVSRLRSSRLIPWGDIDEMVWNRLAHCVFIKGKGRTLVFTSSDQFDDLPELMDEISCRSQCKLSPNLQGVLKS</sequence>
<dbReference type="RefSeq" id="WP_377165434.1">
    <property type="nucleotide sequence ID" value="NZ_JBHSMQ010000002.1"/>
</dbReference>
<name>A0ABW0KQS9_9BACT</name>
<accession>A0ABW0KQS9</accession>
<reference evidence="4" key="1">
    <citation type="journal article" date="2019" name="Int. J. Syst. Evol. Microbiol.">
        <title>The Global Catalogue of Microorganisms (GCM) 10K type strain sequencing project: providing services to taxonomists for standard genome sequencing and annotation.</title>
        <authorList>
            <consortium name="The Broad Institute Genomics Platform"/>
            <consortium name="The Broad Institute Genome Sequencing Center for Infectious Disease"/>
            <person name="Wu L."/>
            <person name="Ma J."/>
        </authorList>
    </citation>
    <scope>NUCLEOTIDE SEQUENCE [LARGE SCALE GENOMIC DNA]</scope>
    <source>
        <strain evidence="4">CGMCC 4.1469</strain>
    </source>
</reference>
<evidence type="ECO:0000256" key="1">
    <source>
        <dbReference type="SAM" id="Phobius"/>
    </source>
</evidence>
<feature type="transmembrane region" description="Helical" evidence="1">
    <location>
        <begin position="42"/>
        <end position="60"/>
    </location>
</feature>
<dbReference type="Pfam" id="PF10756">
    <property type="entry name" value="bPH_6"/>
    <property type="match status" value="1"/>
</dbReference>
<comment type="caution">
    <text evidence="3">The sequence shown here is derived from an EMBL/GenBank/DDBJ whole genome shotgun (WGS) entry which is preliminary data.</text>
</comment>
<keyword evidence="1" id="KW-0812">Transmembrane</keyword>
<dbReference type="EMBL" id="JBHSMQ010000002">
    <property type="protein sequence ID" value="MFC5454891.1"/>
    <property type="molecule type" value="Genomic_DNA"/>
</dbReference>
<dbReference type="Proteomes" id="UP001596052">
    <property type="component" value="Unassembled WGS sequence"/>
</dbReference>
<keyword evidence="1" id="KW-0472">Membrane</keyword>
<evidence type="ECO:0000259" key="2">
    <source>
        <dbReference type="Pfam" id="PF10756"/>
    </source>
</evidence>
<keyword evidence="1" id="KW-1133">Transmembrane helix</keyword>
<dbReference type="InterPro" id="IPR019692">
    <property type="entry name" value="CFP-6_PH"/>
</dbReference>
<feature type="transmembrane region" description="Helical" evidence="1">
    <location>
        <begin position="12"/>
        <end position="30"/>
    </location>
</feature>
<organism evidence="3 4">
    <name type="scientific">Prosthecobacter fluviatilis</name>
    <dbReference type="NCBI Taxonomy" id="445931"/>
    <lineage>
        <taxon>Bacteria</taxon>
        <taxon>Pseudomonadati</taxon>
        <taxon>Verrucomicrobiota</taxon>
        <taxon>Verrucomicrobiia</taxon>
        <taxon>Verrucomicrobiales</taxon>
        <taxon>Verrucomicrobiaceae</taxon>
        <taxon>Prosthecobacter</taxon>
    </lineage>
</organism>
<proteinExistence type="predicted"/>
<gene>
    <name evidence="3" type="ORF">ACFQDI_08510</name>
</gene>